<feature type="region of interest" description="Disordered" evidence="1">
    <location>
        <begin position="1"/>
        <end position="38"/>
    </location>
</feature>
<dbReference type="InterPro" id="IPR016177">
    <property type="entry name" value="DNA-bd_dom_sf"/>
</dbReference>
<dbReference type="GO" id="GO:0003677">
    <property type="term" value="F:DNA binding"/>
    <property type="evidence" value="ECO:0007669"/>
    <property type="project" value="InterPro"/>
</dbReference>
<dbReference type="Gene3D" id="3.30.730.10">
    <property type="entry name" value="AP2/ERF domain"/>
    <property type="match status" value="1"/>
</dbReference>
<dbReference type="SUPFAM" id="SSF54171">
    <property type="entry name" value="DNA-binding domain"/>
    <property type="match status" value="1"/>
</dbReference>
<reference evidence="2" key="2">
    <citation type="submission" date="2024-10" db="UniProtKB">
        <authorList>
            <consortium name="EnsemblProtists"/>
        </authorList>
    </citation>
    <scope>IDENTIFICATION</scope>
</reference>
<evidence type="ECO:0000313" key="2">
    <source>
        <dbReference type="EnsemblProtists" id="EOD05642"/>
    </source>
</evidence>
<dbReference type="GO" id="GO:0003700">
    <property type="term" value="F:DNA-binding transcription factor activity"/>
    <property type="evidence" value="ECO:0007669"/>
    <property type="project" value="InterPro"/>
</dbReference>
<dbReference type="Proteomes" id="UP000013827">
    <property type="component" value="Unassembled WGS sequence"/>
</dbReference>
<dbReference type="InterPro" id="IPR036955">
    <property type="entry name" value="AP2/ERF_dom_sf"/>
</dbReference>
<keyword evidence="3" id="KW-1185">Reference proteome</keyword>
<evidence type="ECO:0008006" key="4">
    <source>
        <dbReference type="Google" id="ProtNLM"/>
    </source>
</evidence>
<reference evidence="3" key="1">
    <citation type="journal article" date="2013" name="Nature">
        <title>Pan genome of the phytoplankton Emiliania underpins its global distribution.</title>
        <authorList>
            <person name="Read B.A."/>
            <person name="Kegel J."/>
            <person name="Klute M.J."/>
            <person name="Kuo A."/>
            <person name="Lefebvre S.C."/>
            <person name="Maumus F."/>
            <person name="Mayer C."/>
            <person name="Miller J."/>
            <person name="Monier A."/>
            <person name="Salamov A."/>
            <person name="Young J."/>
            <person name="Aguilar M."/>
            <person name="Claverie J.M."/>
            <person name="Frickenhaus S."/>
            <person name="Gonzalez K."/>
            <person name="Herman E.K."/>
            <person name="Lin Y.C."/>
            <person name="Napier J."/>
            <person name="Ogata H."/>
            <person name="Sarno A.F."/>
            <person name="Shmutz J."/>
            <person name="Schroeder D."/>
            <person name="de Vargas C."/>
            <person name="Verret F."/>
            <person name="von Dassow P."/>
            <person name="Valentin K."/>
            <person name="Van de Peer Y."/>
            <person name="Wheeler G."/>
            <person name="Dacks J.B."/>
            <person name="Delwiche C.F."/>
            <person name="Dyhrman S.T."/>
            <person name="Glockner G."/>
            <person name="John U."/>
            <person name="Richards T."/>
            <person name="Worden A.Z."/>
            <person name="Zhang X."/>
            <person name="Grigoriev I.V."/>
            <person name="Allen A.E."/>
            <person name="Bidle K."/>
            <person name="Borodovsky M."/>
            <person name="Bowler C."/>
            <person name="Brownlee C."/>
            <person name="Cock J.M."/>
            <person name="Elias M."/>
            <person name="Gladyshev V.N."/>
            <person name="Groth M."/>
            <person name="Guda C."/>
            <person name="Hadaegh A."/>
            <person name="Iglesias-Rodriguez M.D."/>
            <person name="Jenkins J."/>
            <person name="Jones B.M."/>
            <person name="Lawson T."/>
            <person name="Leese F."/>
            <person name="Lindquist E."/>
            <person name="Lobanov A."/>
            <person name="Lomsadze A."/>
            <person name="Malik S.B."/>
            <person name="Marsh M.E."/>
            <person name="Mackinder L."/>
            <person name="Mock T."/>
            <person name="Mueller-Roeber B."/>
            <person name="Pagarete A."/>
            <person name="Parker M."/>
            <person name="Probert I."/>
            <person name="Quesneville H."/>
            <person name="Raines C."/>
            <person name="Rensing S.A."/>
            <person name="Riano-Pachon D.M."/>
            <person name="Richier S."/>
            <person name="Rokitta S."/>
            <person name="Shiraiwa Y."/>
            <person name="Soanes D.M."/>
            <person name="van der Giezen M."/>
            <person name="Wahlund T.M."/>
            <person name="Williams B."/>
            <person name="Wilson W."/>
            <person name="Wolfe G."/>
            <person name="Wurch L.L."/>
        </authorList>
    </citation>
    <scope>NUCLEOTIDE SEQUENCE</scope>
</reference>
<protein>
    <recommendedName>
        <fullName evidence="4">AP2/ERF domain-containing protein</fullName>
    </recommendedName>
</protein>
<dbReference type="HOGENOM" id="CLU_046619_1_0_1"/>
<accession>A0A0D3I307</accession>
<sequence length="282" mass="30449">MSTPWYQQKRQKQRTQPEPPEPLDANSGSDTELQADDSDEGAAASLILIGALTTSSDTSAEPSRRSYTLLGERVLIPAILKNSTTGYKCVSFSHQYKKFKAHARVGGKQVHLGYFDTAEEAASAYARSAYGRADAAKLLQPRSAPTAAGAEAIRQAEREGLTLATSSNNSTGYKGVSFCPKGSKKYKLAVRVGGKQATIGRFTTAEQAALFHARREAGRDMAVRQAEREGLTLATSSNNSTGYKGVSFTPKQQGSKKYMLKVRVGGKKSEFEWCAYGESLQA</sequence>
<dbReference type="PaxDb" id="2903-EOD05642"/>
<evidence type="ECO:0000313" key="3">
    <source>
        <dbReference type="Proteomes" id="UP000013827"/>
    </source>
</evidence>
<dbReference type="EnsemblProtists" id="EOD05642">
    <property type="protein sequence ID" value="EOD05642"/>
    <property type="gene ID" value="EMIHUDRAFT_220104"/>
</dbReference>
<dbReference type="AlphaFoldDB" id="A0A0D3I307"/>
<dbReference type="GeneID" id="17251734"/>
<evidence type="ECO:0000256" key="1">
    <source>
        <dbReference type="SAM" id="MobiDB-lite"/>
    </source>
</evidence>
<dbReference type="KEGG" id="ehx:EMIHUDRAFT_220104"/>
<proteinExistence type="predicted"/>
<organism evidence="2 3">
    <name type="scientific">Emiliania huxleyi (strain CCMP1516)</name>
    <dbReference type="NCBI Taxonomy" id="280463"/>
    <lineage>
        <taxon>Eukaryota</taxon>
        <taxon>Haptista</taxon>
        <taxon>Haptophyta</taxon>
        <taxon>Prymnesiophyceae</taxon>
        <taxon>Isochrysidales</taxon>
        <taxon>Noelaerhabdaceae</taxon>
        <taxon>Emiliania</taxon>
    </lineage>
</organism>
<name>A0A0D3I307_EMIH1</name>
<dbReference type="RefSeq" id="XP_005758071.1">
    <property type="nucleotide sequence ID" value="XM_005758014.1"/>
</dbReference>